<dbReference type="InterPro" id="IPR013783">
    <property type="entry name" value="Ig-like_fold"/>
</dbReference>
<dbReference type="InterPro" id="IPR003961">
    <property type="entry name" value="FN3_dom"/>
</dbReference>
<dbReference type="InterPro" id="IPR007110">
    <property type="entry name" value="Ig-like_dom"/>
</dbReference>
<dbReference type="GO" id="GO:0098609">
    <property type="term" value="P:cell-cell adhesion"/>
    <property type="evidence" value="ECO:0007669"/>
    <property type="project" value="TreeGrafter"/>
</dbReference>
<evidence type="ECO:0000256" key="1">
    <source>
        <dbReference type="ARBA" id="ARBA00022737"/>
    </source>
</evidence>
<dbReference type="GO" id="GO:0009653">
    <property type="term" value="P:anatomical structure morphogenesis"/>
    <property type="evidence" value="ECO:0007669"/>
    <property type="project" value="UniProtKB-ARBA"/>
</dbReference>
<dbReference type="SMART" id="SM00409">
    <property type="entry name" value="IG"/>
    <property type="match status" value="1"/>
</dbReference>
<evidence type="ECO:0000259" key="3">
    <source>
        <dbReference type="PROSITE" id="PS50835"/>
    </source>
</evidence>
<dbReference type="SMART" id="SM00408">
    <property type="entry name" value="IGc2"/>
    <property type="match status" value="1"/>
</dbReference>
<dbReference type="Proteomes" id="UP001497623">
    <property type="component" value="Unassembled WGS sequence"/>
</dbReference>
<gene>
    <name evidence="5" type="ORF">MNOR_LOCUS11310</name>
</gene>
<dbReference type="InterPro" id="IPR036179">
    <property type="entry name" value="Ig-like_dom_sf"/>
</dbReference>
<feature type="non-terminal residue" evidence="5">
    <location>
        <position position="1"/>
    </location>
</feature>
<dbReference type="InterPro" id="IPR013098">
    <property type="entry name" value="Ig_I-set"/>
</dbReference>
<comment type="caution">
    <text evidence="5">The sequence shown here is derived from an EMBL/GenBank/DDBJ whole genome shotgun (WGS) entry which is preliminary data.</text>
</comment>
<accession>A0AAV2QGL9</accession>
<dbReference type="SUPFAM" id="SSF48726">
    <property type="entry name" value="Immunoglobulin"/>
    <property type="match status" value="2"/>
</dbReference>
<dbReference type="Gene3D" id="2.60.40.10">
    <property type="entry name" value="Immunoglobulins"/>
    <property type="match status" value="6"/>
</dbReference>
<name>A0AAV2QGL9_MEGNR</name>
<dbReference type="Pfam" id="PF07679">
    <property type="entry name" value="I-set"/>
    <property type="match status" value="1"/>
</dbReference>
<dbReference type="SMART" id="SM00060">
    <property type="entry name" value="FN3"/>
    <property type="match status" value="4"/>
</dbReference>
<dbReference type="SUPFAM" id="SSF49265">
    <property type="entry name" value="Fibronectin type III"/>
    <property type="match status" value="2"/>
</dbReference>
<dbReference type="CDD" id="cd00063">
    <property type="entry name" value="FN3"/>
    <property type="match status" value="4"/>
</dbReference>
<evidence type="ECO:0000259" key="4">
    <source>
        <dbReference type="PROSITE" id="PS50853"/>
    </source>
</evidence>
<dbReference type="PANTHER" id="PTHR44170">
    <property type="entry name" value="PROTEIN SIDEKICK"/>
    <property type="match status" value="1"/>
</dbReference>
<dbReference type="Pfam" id="PF00041">
    <property type="entry name" value="fn3"/>
    <property type="match status" value="3"/>
</dbReference>
<dbReference type="InterPro" id="IPR036116">
    <property type="entry name" value="FN3_sf"/>
</dbReference>
<keyword evidence="1" id="KW-0677">Repeat</keyword>
<feature type="domain" description="Fibronectin type-III" evidence="4">
    <location>
        <begin position="441"/>
        <end position="534"/>
    </location>
</feature>
<feature type="domain" description="Fibronectin type-III" evidence="4">
    <location>
        <begin position="233"/>
        <end position="335"/>
    </location>
</feature>
<proteinExistence type="predicted"/>
<keyword evidence="6" id="KW-1185">Reference proteome</keyword>
<feature type="non-terminal residue" evidence="5">
    <location>
        <position position="534"/>
    </location>
</feature>
<sequence length="534" mass="59193">LVIHMVQRSDAGWYRCQADNSVGEPLQKIVQLLVNAPAKVDTDSTTKNVHIGSTMLMTCEASGDSPLTLEWLRHHSTLTSNKRLTVSSSRRGDVVQSVLKIHKINGQDGGQYICRATNHHGQHSQVFMVTVLEPPTPPLNVNSDKVSSRTAIISWTLPQPASVNIQYKYADDASWSRNGRNVSVGAWTTLHELVGLEPFRKYAVRLFTANELGISPPSKIVIFTTSQEAPSGFPEGVRVVSSGQRSLKLSWRPPKPNLLHGSLRGYILAYRKNKNQEAFTYITRPVTHLGLPVEEQYTLRGLQPSTYYEIAMKAFTKAGSGPLSTPRIVHATEIDAPSCSPVGVTCRPSGRRGIRVWWSPPPSSCENNSISGYKIMAILTTSTCPTYNAYWEVNTTNLEKNLDFLPPSRNLSVTVTATNHVGVGPASDAIYCTTQDEEPGVPEQIQVKILSESSVIVRWNSPSGCHGTISHYTLSYMQRNKPQVDLHVRAGDMEKTWKEINGLIPGVRVEVWFMHKNSIGRMTHTGRTWVHPKP</sequence>
<dbReference type="AlphaFoldDB" id="A0AAV2QGL9"/>
<dbReference type="PROSITE" id="PS50853">
    <property type="entry name" value="FN3"/>
    <property type="match status" value="4"/>
</dbReference>
<dbReference type="EMBL" id="CAXKWB010005919">
    <property type="protein sequence ID" value="CAL4080538.1"/>
    <property type="molecule type" value="Genomic_DNA"/>
</dbReference>
<feature type="domain" description="Fibronectin type-III" evidence="4">
    <location>
        <begin position="340"/>
        <end position="437"/>
    </location>
</feature>
<reference evidence="5 6" key="1">
    <citation type="submission" date="2024-05" db="EMBL/GenBank/DDBJ databases">
        <authorList>
            <person name="Wallberg A."/>
        </authorList>
    </citation>
    <scope>NUCLEOTIDE SEQUENCE [LARGE SCALE GENOMIC DNA]</scope>
</reference>
<organism evidence="5 6">
    <name type="scientific">Meganyctiphanes norvegica</name>
    <name type="common">Northern krill</name>
    <name type="synonym">Thysanopoda norvegica</name>
    <dbReference type="NCBI Taxonomy" id="48144"/>
    <lineage>
        <taxon>Eukaryota</taxon>
        <taxon>Metazoa</taxon>
        <taxon>Ecdysozoa</taxon>
        <taxon>Arthropoda</taxon>
        <taxon>Crustacea</taxon>
        <taxon>Multicrustacea</taxon>
        <taxon>Malacostraca</taxon>
        <taxon>Eumalacostraca</taxon>
        <taxon>Eucarida</taxon>
        <taxon>Euphausiacea</taxon>
        <taxon>Euphausiidae</taxon>
        <taxon>Meganyctiphanes</taxon>
    </lineage>
</organism>
<dbReference type="InterPro" id="IPR003598">
    <property type="entry name" value="Ig_sub2"/>
</dbReference>
<dbReference type="CDD" id="cd00096">
    <property type="entry name" value="Ig"/>
    <property type="match status" value="1"/>
</dbReference>
<feature type="domain" description="Ig-like" evidence="3">
    <location>
        <begin position="37"/>
        <end position="130"/>
    </location>
</feature>
<evidence type="ECO:0000256" key="2">
    <source>
        <dbReference type="ARBA" id="ARBA00023157"/>
    </source>
</evidence>
<protein>
    <submittedName>
        <fullName evidence="5">Uncharacterized protein</fullName>
    </submittedName>
</protein>
<dbReference type="FunFam" id="2.60.40.10:FF:000028">
    <property type="entry name" value="Neuronal cell adhesion molecule"/>
    <property type="match status" value="1"/>
</dbReference>
<dbReference type="GO" id="GO:0030154">
    <property type="term" value="P:cell differentiation"/>
    <property type="evidence" value="ECO:0007669"/>
    <property type="project" value="UniProtKB-ARBA"/>
</dbReference>
<keyword evidence="2" id="KW-1015">Disulfide bond</keyword>
<evidence type="ECO:0000313" key="6">
    <source>
        <dbReference type="Proteomes" id="UP001497623"/>
    </source>
</evidence>
<dbReference type="InterPro" id="IPR003599">
    <property type="entry name" value="Ig_sub"/>
</dbReference>
<dbReference type="PROSITE" id="PS50835">
    <property type="entry name" value="IG_LIKE"/>
    <property type="match status" value="1"/>
</dbReference>
<evidence type="ECO:0000313" key="5">
    <source>
        <dbReference type="EMBL" id="CAL4080538.1"/>
    </source>
</evidence>
<feature type="domain" description="Fibronectin type-III" evidence="4">
    <location>
        <begin position="137"/>
        <end position="228"/>
    </location>
</feature>
<dbReference type="PANTHER" id="PTHR44170:SF56">
    <property type="entry name" value="FIBRONECTIN TYPE-III DOMAIN-CONTAINING PROTEIN"/>
    <property type="match status" value="1"/>
</dbReference>